<feature type="region of interest" description="Disordered" evidence="5">
    <location>
        <begin position="292"/>
        <end position="311"/>
    </location>
</feature>
<dbReference type="InterPro" id="IPR036388">
    <property type="entry name" value="WH-like_DNA-bd_sf"/>
</dbReference>
<dbReference type="InterPro" id="IPR005119">
    <property type="entry name" value="LysR_subst-bd"/>
</dbReference>
<dbReference type="SUPFAM" id="SSF53850">
    <property type="entry name" value="Periplasmic binding protein-like II"/>
    <property type="match status" value="1"/>
</dbReference>
<keyword evidence="3" id="KW-0238">DNA-binding</keyword>
<proteinExistence type="inferred from homology"/>
<dbReference type="PROSITE" id="PS50931">
    <property type="entry name" value="HTH_LYSR"/>
    <property type="match status" value="1"/>
</dbReference>
<dbReference type="GO" id="GO:0003677">
    <property type="term" value="F:DNA binding"/>
    <property type="evidence" value="ECO:0007669"/>
    <property type="project" value="UniProtKB-KW"/>
</dbReference>
<dbReference type="Gene3D" id="3.40.190.10">
    <property type="entry name" value="Periplasmic binding protein-like II"/>
    <property type="match status" value="2"/>
</dbReference>
<evidence type="ECO:0000256" key="2">
    <source>
        <dbReference type="ARBA" id="ARBA00023015"/>
    </source>
</evidence>
<name>A0A4Q7NN61_9BURK</name>
<feature type="domain" description="HTH lysR-type" evidence="6">
    <location>
        <begin position="1"/>
        <end position="58"/>
    </location>
</feature>
<dbReference type="Proteomes" id="UP000292445">
    <property type="component" value="Unassembled WGS sequence"/>
</dbReference>
<comment type="similarity">
    <text evidence="1">Belongs to the LysR transcriptional regulatory family.</text>
</comment>
<dbReference type="CDD" id="cd08414">
    <property type="entry name" value="PBP2_LTTR_aromatics_like"/>
    <property type="match status" value="1"/>
</dbReference>
<dbReference type="PRINTS" id="PR00039">
    <property type="entry name" value="HTHLYSR"/>
</dbReference>
<dbReference type="InterPro" id="IPR036390">
    <property type="entry name" value="WH_DNA-bd_sf"/>
</dbReference>
<keyword evidence="4" id="KW-0804">Transcription</keyword>
<evidence type="ECO:0000256" key="1">
    <source>
        <dbReference type="ARBA" id="ARBA00009437"/>
    </source>
</evidence>
<protein>
    <submittedName>
        <fullName evidence="7">LysR family transcriptional regulator</fullName>
    </submittedName>
</protein>
<keyword evidence="2" id="KW-0805">Transcription regulation</keyword>
<comment type="caution">
    <text evidence="7">The sequence shown here is derived from an EMBL/GenBank/DDBJ whole genome shotgun (WGS) entry which is preliminary data.</text>
</comment>
<evidence type="ECO:0000313" key="8">
    <source>
        <dbReference type="Proteomes" id="UP000292445"/>
    </source>
</evidence>
<dbReference type="AlphaFoldDB" id="A0A4Q7NN61"/>
<gene>
    <name evidence="7" type="ORF">EV675_2697</name>
</gene>
<dbReference type="Pfam" id="PF03466">
    <property type="entry name" value="LysR_substrate"/>
    <property type="match status" value="1"/>
</dbReference>
<evidence type="ECO:0000256" key="4">
    <source>
        <dbReference type="ARBA" id="ARBA00023163"/>
    </source>
</evidence>
<dbReference type="Gene3D" id="1.10.10.10">
    <property type="entry name" value="Winged helix-like DNA-binding domain superfamily/Winged helix DNA-binding domain"/>
    <property type="match status" value="1"/>
</dbReference>
<dbReference type="PANTHER" id="PTHR30346">
    <property type="entry name" value="TRANSCRIPTIONAL DUAL REGULATOR HCAR-RELATED"/>
    <property type="match status" value="1"/>
</dbReference>
<dbReference type="EMBL" id="SGXC01000001">
    <property type="protein sequence ID" value="RZS86649.1"/>
    <property type="molecule type" value="Genomic_DNA"/>
</dbReference>
<dbReference type="InterPro" id="IPR000847">
    <property type="entry name" value="LysR_HTH_N"/>
</dbReference>
<evidence type="ECO:0000256" key="5">
    <source>
        <dbReference type="SAM" id="MobiDB-lite"/>
    </source>
</evidence>
<dbReference type="Pfam" id="PF00126">
    <property type="entry name" value="HTH_1"/>
    <property type="match status" value="1"/>
</dbReference>
<dbReference type="GO" id="GO:0003700">
    <property type="term" value="F:DNA-binding transcription factor activity"/>
    <property type="evidence" value="ECO:0007669"/>
    <property type="project" value="InterPro"/>
</dbReference>
<accession>A0A4Q7NN61</accession>
<organism evidence="7 8">
    <name type="scientific">Pigmentiphaga kullae</name>
    <dbReference type="NCBI Taxonomy" id="151784"/>
    <lineage>
        <taxon>Bacteria</taxon>
        <taxon>Pseudomonadati</taxon>
        <taxon>Pseudomonadota</taxon>
        <taxon>Betaproteobacteria</taxon>
        <taxon>Burkholderiales</taxon>
        <taxon>Alcaligenaceae</taxon>
        <taxon>Pigmentiphaga</taxon>
    </lineage>
</organism>
<dbReference type="GO" id="GO:0032993">
    <property type="term" value="C:protein-DNA complex"/>
    <property type="evidence" value="ECO:0007669"/>
    <property type="project" value="TreeGrafter"/>
</dbReference>
<evidence type="ECO:0000313" key="7">
    <source>
        <dbReference type="EMBL" id="RZS86649.1"/>
    </source>
</evidence>
<sequence>MDIRQIRYFVTVAEELSFTRAAEKLHISQPPLSQHIKSLEEELGIELLFRNRREVKLTDAGRVFLLEARKVLEHLNVAVNSTLRTARGDTGVLRLGMATSAAFNVMPDVVERIRARFPQVEILVSDMESKEQIRMVAEERLDIGFIHAAPLVRGLRSTPLFSEPYAAAMREDDALAGLAKLTMADLAGRPLIAFSRAHTPSLADSLVTACLAAGFNPQIAHTARHPFTMLQMVGMGLGIALVPASFARTHFPGVRFVHVDDTSRQVTINAVWLERTASTLVRRIVTEVLEHDGVSPQPSTASRRSEFRQIR</sequence>
<evidence type="ECO:0000256" key="3">
    <source>
        <dbReference type="ARBA" id="ARBA00023125"/>
    </source>
</evidence>
<dbReference type="PANTHER" id="PTHR30346:SF28">
    <property type="entry name" value="HTH-TYPE TRANSCRIPTIONAL REGULATOR CYNR"/>
    <property type="match status" value="1"/>
</dbReference>
<dbReference type="FunFam" id="1.10.10.10:FF:000001">
    <property type="entry name" value="LysR family transcriptional regulator"/>
    <property type="match status" value="1"/>
</dbReference>
<dbReference type="OrthoDB" id="9157176at2"/>
<reference evidence="7 8" key="1">
    <citation type="submission" date="2019-02" db="EMBL/GenBank/DDBJ databases">
        <title>Genomic Encyclopedia of Type Strains, Phase IV (KMG-IV): sequencing the most valuable type-strain genomes for metagenomic binning, comparative biology and taxonomic classification.</title>
        <authorList>
            <person name="Goeker M."/>
        </authorList>
    </citation>
    <scope>NUCLEOTIDE SEQUENCE [LARGE SCALE GENOMIC DNA]</scope>
    <source>
        <strain evidence="7 8">K24</strain>
    </source>
</reference>
<dbReference type="SUPFAM" id="SSF46785">
    <property type="entry name" value="Winged helix' DNA-binding domain"/>
    <property type="match status" value="1"/>
</dbReference>
<dbReference type="RefSeq" id="WP_130357725.1">
    <property type="nucleotide sequence ID" value="NZ_SGXC01000001.1"/>
</dbReference>
<keyword evidence="8" id="KW-1185">Reference proteome</keyword>
<evidence type="ECO:0000259" key="6">
    <source>
        <dbReference type="PROSITE" id="PS50931"/>
    </source>
</evidence>